<dbReference type="Pfam" id="PF20347">
    <property type="entry name" value="DUF6642"/>
    <property type="match status" value="1"/>
</dbReference>
<evidence type="ECO:0000313" key="1">
    <source>
        <dbReference type="EMBL" id="GMQ29246.1"/>
    </source>
</evidence>
<evidence type="ECO:0000313" key="2">
    <source>
        <dbReference type="Proteomes" id="UP001338309"/>
    </source>
</evidence>
<dbReference type="EMBL" id="BTPD01000005">
    <property type="protein sequence ID" value="GMQ29246.1"/>
    <property type="molecule type" value="Genomic_DNA"/>
</dbReference>
<reference evidence="1 2" key="1">
    <citation type="submission" date="2023-08" db="EMBL/GenBank/DDBJ databases">
        <title>Draft genome sequence of Algoriphagus confluentis.</title>
        <authorList>
            <person name="Takatani N."/>
            <person name="Hosokawa M."/>
            <person name="Sawabe T."/>
        </authorList>
    </citation>
    <scope>NUCLEOTIDE SEQUENCE [LARGE SCALE GENOMIC DNA]</scope>
    <source>
        <strain evidence="1 2">NBRC 111222</strain>
    </source>
</reference>
<accession>A0ABQ6PMT6</accession>
<dbReference type="RefSeq" id="WP_338223967.1">
    <property type="nucleotide sequence ID" value="NZ_BTPD01000005.1"/>
</dbReference>
<organism evidence="1 2">
    <name type="scientific">Algoriphagus confluentis</name>
    <dbReference type="NCBI Taxonomy" id="1697556"/>
    <lineage>
        <taxon>Bacteria</taxon>
        <taxon>Pseudomonadati</taxon>
        <taxon>Bacteroidota</taxon>
        <taxon>Cytophagia</taxon>
        <taxon>Cytophagales</taxon>
        <taxon>Cyclobacteriaceae</taxon>
        <taxon>Algoriphagus</taxon>
    </lineage>
</organism>
<gene>
    <name evidence="1" type="ORF">Aconfl_18890</name>
</gene>
<protein>
    <submittedName>
        <fullName evidence="1">Uncharacterized protein</fullName>
    </submittedName>
</protein>
<dbReference type="Proteomes" id="UP001338309">
    <property type="component" value="Unassembled WGS sequence"/>
</dbReference>
<dbReference type="InterPro" id="IPR046584">
    <property type="entry name" value="DUF6642"/>
</dbReference>
<proteinExistence type="predicted"/>
<comment type="caution">
    <text evidence="1">The sequence shown here is derived from an EMBL/GenBank/DDBJ whole genome shotgun (WGS) entry which is preliminary data.</text>
</comment>
<sequence>MNSKIFCLEGEWHTNDLRDQSTVETYLRFLKETFGIDYLYRKVNTREAFFKYLEQLGRYSKGRYKDYSIIYLAFHGDKKKLWLDEIDAVEIDELSEIKSTPLLNRIVHFGSCRTLKMNVEDLEEFWISSQAKAVSGFSRNIDFMEASLFDIAYLHKLCSLKHTGKIFNFMNNKFKRLSNDLGFVYIDKNNPKD</sequence>
<keyword evidence="2" id="KW-1185">Reference proteome</keyword>
<name>A0ABQ6PMT6_9BACT</name>